<proteinExistence type="predicted"/>
<evidence type="ECO:0000313" key="1">
    <source>
        <dbReference type="EMBL" id="MRH79305.1"/>
    </source>
</evidence>
<name>A0A7X2G2G1_LIMRT</name>
<sequence>MTAKAVYSNDQESFAYLGAKLEPIDYEVGSGETIVVPLSNLTKRKFNVITQKWTGEKVIFSPTLEQKNINATVTTDYCFTNNGYATKSDKY</sequence>
<comment type="caution">
    <text evidence="1">The sequence shown here is derived from an EMBL/GenBank/DDBJ whole genome shotgun (WGS) entry which is preliminary data.</text>
</comment>
<dbReference type="EMBL" id="WJMX01000001">
    <property type="protein sequence ID" value="MRH79305.1"/>
    <property type="molecule type" value="Genomic_DNA"/>
</dbReference>
<dbReference type="AlphaFoldDB" id="A0A7X2G2G1"/>
<reference evidence="1 2" key="1">
    <citation type="submission" date="2019-11" db="EMBL/GenBank/DDBJ databases">
        <title>Draft genome sequence of 12 host-associated Lactobacillus reuteri rodent strains.</title>
        <authorList>
            <person name="Zhang S."/>
            <person name="Ozcam M."/>
            <person name="Van Pijkeren J.P."/>
        </authorList>
    </citation>
    <scope>NUCLEOTIDE SEQUENCE [LARGE SCALE GENOMIC DNA]</scope>
    <source>
        <strain evidence="1 2">CR</strain>
    </source>
</reference>
<dbReference type="Proteomes" id="UP000470878">
    <property type="component" value="Unassembled WGS sequence"/>
</dbReference>
<dbReference type="RefSeq" id="WP_153702549.1">
    <property type="nucleotide sequence ID" value="NZ_WJMX01000001.1"/>
</dbReference>
<accession>A0A7X2G2G1</accession>
<evidence type="ECO:0000313" key="2">
    <source>
        <dbReference type="Proteomes" id="UP000470878"/>
    </source>
</evidence>
<protein>
    <submittedName>
        <fullName evidence="1">Uncharacterized protein</fullName>
    </submittedName>
</protein>
<gene>
    <name evidence="1" type="ORF">GIX77_00670</name>
</gene>
<organism evidence="1 2">
    <name type="scientific">Limosilactobacillus reuteri</name>
    <name type="common">Lactobacillus reuteri</name>
    <dbReference type="NCBI Taxonomy" id="1598"/>
    <lineage>
        <taxon>Bacteria</taxon>
        <taxon>Bacillati</taxon>
        <taxon>Bacillota</taxon>
        <taxon>Bacilli</taxon>
        <taxon>Lactobacillales</taxon>
        <taxon>Lactobacillaceae</taxon>
        <taxon>Limosilactobacillus</taxon>
    </lineage>
</organism>